<dbReference type="GO" id="GO:0000492">
    <property type="term" value="P:box C/D snoRNP assembly"/>
    <property type="evidence" value="ECO:0007669"/>
    <property type="project" value="TreeGrafter"/>
</dbReference>
<name>A0A9P6CV12_9AGAR</name>
<dbReference type="OrthoDB" id="273070at2759"/>
<dbReference type="Pfam" id="PF10453">
    <property type="entry name" value="NUFIP1"/>
    <property type="match status" value="1"/>
</dbReference>
<dbReference type="GO" id="GO:0003723">
    <property type="term" value="F:RNA binding"/>
    <property type="evidence" value="ECO:0007669"/>
    <property type="project" value="InterPro"/>
</dbReference>
<dbReference type="InterPro" id="IPR019496">
    <property type="entry name" value="NUFIP1_cons_dom"/>
</dbReference>
<organism evidence="3 4">
    <name type="scientific">Pholiota conissans</name>
    <dbReference type="NCBI Taxonomy" id="109636"/>
    <lineage>
        <taxon>Eukaryota</taxon>
        <taxon>Fungi</taxon>
        <taxon>Dikarya</taxon>
        <taxon>Basidiomycota</taxon>
        <taxon>Agaricomycotina</taxon>
        <taxon>Agaricomycetes</taxon>
        <taxon>Agaricomycetidae</taxon>
        <taxon>Agaricales</taxon>
        <taxon>Agaricineae</taxon>
        <taxon>Strophariaceae</taxon>
        <taxon>Pholiota</taxon>
    </lineage>
</organism>
<evidence type="ECO:0000259" key="2">
    <source>
        <dbReference type="Pfam" id="PF10453"/>
    </source>
</evidence>
<keyword evidence="4" id="KW-1185">Reference proteome</keyword>
<evidence type="ECO:0000256" key="1">
    <source>
        <dbReference type="SAM" id="MobiDB-lite"/>
    </source>
</evidence>
<evidence type="ECO:0000313" key="3">
    <source>
        <dbReference type="EMBL" id="KAF9473123.1"/>
    </source>
</evidence>
<proteinExistence type="predicted"/>
<dbReference type="Proteomes" id="UP000807469">
    <property type="component" value="Unassembled WGS sequence"/>
</dbReference>
<feature type="non-terminal residue" evidence="3">
    <location>
        <position position="400"/>
    </location>
</feature>
<sequence>MQNTQYPPSLPQNINLFAQTSAPPSTCYNSHYLQAYTHAQPLSSHDLSALTISNANASQTRVEKTYTSRNPAARPFQPFSSSWYQPGNQHCTYQGCSFTGSHKTVEVHMMDRHLIYPPGWDTQKKKQDWDADPSLKGKTIPIRGTNVTLDSPEVLAAWIAERKRRFPTSARVKEKKCKMEEAVARGQLHPVDLGHRARKRRKTDNHAPSEFSKGRCSRREQRGSSSEKRTELVRVSDTGWGGRMRIKDPQLVEATAEHDLPGPSSPRERDSEEDNDASPEIISSKTIPPMELTVDTKRDVEMEEVMKMSSVEKPATEIRQIRRKPLPMQPKMPPRNPFAAQSTLLRNLLLPEIRMTVSNLSQAIRFLVDNDFLQDVESKPGEAIQRNIIEVMTPPQDTGN</sequence>
<dbReference type="EMBL" id="MU155469">
    <property type="protein sequence ID" value="KAF9473123.1"/>
    <property type="molecule type" value="Genomic_DNA"/>
</dbReference>
<reference evidence="3" key="1">
    <citation type="submission" date="2020-11" db="EMBL/GenBank/DDBJ databases">
        <authorList>
            <consortium name="DOE Joint Genome Institute"/>
            <person name="Ahrendt S."/>
            <person name="Riley R."/>
            <person name="Andreopoulos W."/>
            <person name="Labutti K."/>
            <person name="Pangilinan J."/>
            <person name="Ruiz-Duenas F.J."/>
            <person name="Barrasa J.M."/>
            <person name="Sanchez-Garcia M."/>
            <person name="Camarero S."/>
            <person name="Miyauchi S."/>
            <person name="Serrano A."/>
            <person name="Linde D."/>
            <person name="Babiker R."/>
            <person name="Drula E."/>
            <person name="Ayuso-Fernandez I."/>
            <person name="Pacheco R."/>
            <person name="Padilla G."/>
            <person name="Ferreira P."/>
            <person name="Barriuso J."/>
            <person name="Kellner H."/>
            <person name="Castanera R."/>
            <person name="Alfaro M."/>
            <person name="Ramirez L."/>
            <person name="Pisabarro A.G."/>
            <person name="Kuo A."/>
            <person name="Tritt A."/>
            <person name="Lipzen A."/>
            <person name="He G."/>
            <person name="Yan M."/>
            <person name="Ng V."/>
            <person name="Cullen D."/>
            <person name="Martin F."/>
            <person name="Rosso M.-N."/>
            <person name="Henrissat B."/>
            <person name="Hibbett D."/>
            <person name="Martinez A.T."/>
            <person name="Grigoriev I.V."/>
        </authorList>
    </citation>
    <scope>NUCLEOTIDE SEQUENCE</scope>
    <source>
        <strain evidence="3">CIRM-BRFM 674</strain>
    </source>
</reference>
<feature type="compositionally biased region" description="Basic and acidic residues" evidence="1">
    <location>
        <begin position="217"/>
        <end position="234"/>
    </location>
</feature>
<feature type="compositionally biased region" description="Basic and acidic residues" evidence="1">
    <location>
        <begin position="245"/>
        <end position="270"/>
    </location>
</feature>
<dbReference type="GO" id="GO:0005634">
    <property type="term" value="C:nucleus"/>
    <property type="evidence" value="ECO:0007669"/>
    <property type="project" value="TreeGrafter"/>
</dbReference>
<accession>A0A9P6CV12</accession>
<evidence type="ECO:0000313" key="4">
    <source>
        <dbReference type="Proteomes" id="UP000807469"/>
    </source>
</evidence>
<dbReference type="InterPro" id="IPR039136">
    <property type="entry name" value="NUFIP1-like"/>
</dbReference>
<dbReference type="PANTHER" id="PTHR13309">
    <property type="entry name" value="NUCLEAR FRAGILE X MENTAL RETARDATION PROTEIN INTERACTING PROTEIN 1"/>
    <property type="match status" value="1"/>
</dbReference>
<comment type="caution">
    <text evidence="3">The sequence shown here is derived from an EMBL/GenBank/DDBJ whole genome shotgun (WGS) entry which is preliminary data.</text>
</comment>
<feature type="domain" description="FMR1-interacting protein 1 conserved" evidence="2">
    <location>
        <begin position="136"/>
        <end position="187"/>
    </location>
</feature>
<feature type="region of interest" description="Disordered" evidence="1">
    <location>
        <begin position="182"/>
        <end position="283"/>
    </location>
</feature>
<protein>
    <recommendedName>
        <fullName evidence="2">FMR1-interacting protein 1 conserved domain-containing protein</fullName>
    </recommendedName>
</protein>
<dbReference type="PANTHER" id="PTHR13309:SF0">
    <property type="entry name" value="FMR1-INTERACTING PROTEIN NUFIP1"/>
    <property type="match status" value="1"/>
</dbReference>
<gene>
    <name evidence="3" type="ORF">BDN70DRAFT_886166</name>
</gene>
<dbReference type="AlphaFoldDB" id="A0A9P6CV12"/>